<gene>
    <name evidence="2" type="ORF">SDC9_37751</name>
</gene>
<feature type="domain" description="DUF6906" evidence="1">
    <location>
        <begin position="1"/>
        <end position="45"/>
    </location>
</feature>
<sequence length="55" mass="6528">MKQGKKLNRKMKVFLEDKGLNPNDYLVERKTSTEVSFINKKTNKVTYFQCDWGKV</sequence>
<proteinExistence type="predicted"/>
<protein>
    <recommendedName>
        <fullName evidence="1">DUF6906 domain-containing protein</fullName>
    </recommendedName>
</protein>
<comment type="caution">
    <text evidence="2">The sequence shown here is derived from an EMBL/GenBank/DDBJ whole genome shotgun (WGS) entry which is preliminary data.</text>
</comment>
<dbReference type="InterPro" id="IPR054201">
    <property type="entry name" value="DUF6906"/>
</dbReference>
<name>A0A644VK93_9ZZZZ</name>
<evidence type="ECO:0000259" key="1">
    <source>
        <dbReference type="Pfam" id="PF21847"/>
    </source>
</evidence>
<reference evidence="2" key="1">
    <citation type="submission" date="2019-08" db="EMBL/GenBank/DDBJ databases">
        <authorList>
            <person name="Kucharzyk K."/>
            <person name="Murdoch R.W."/>
            <person name="Higgins S."/>
            <person name="Loffler F."/>
        </authorList>
    </citation>
    <scope>NUCLEOTIDE SEQUENCE</scope>
</reference>
<accession>A0A644VK93</accession>
<organism evidence="2">
    <name type="scientific">bioreactor metagenome</name>
    <dbReference type="NCBI Taxonomy" id="1076179"/>
    <lineage>
        <taxon>unclassified sequences</taxon>
        <taxon>metagenomes</taxon>
        <taxon>ecological metagenomes</taxon>
    </lineage>
</organism>
<dbReference type="AlphaFoldDB" id="A0A644VK93"/>
<dbReference type="Pfam" id="PF21847">
    <property type="entry name" value="DUF6906"/>
    <property type="match status" value="1"/>
</dbReference>
<dbReference type="EMBL" id="VSSQ01000336">
    <property type="protein sequence ID" value="MPL91675.1"/>
    <property type="molecule type" value="Genomic_DNA"/>
</dbReference>
<evidence type="ECO:0000313" key="2">
    <source>
        <dbReference type="EMBL" id="MPL91675.1"/>
    </source>
</evidence>